<evidence type="ECO:0000256" key="1">
    <source>
        <dbReference type="ARBA" id="ARBA00023122"/>
    </source>
</evidence>
<evidence type="ECO:0000256" key="3">
    <source>
        <dbReference type="SAM" id="MobiDB-lite"/>
    </source>
</evidence>
<sequence>MTFTVYSLDGFEIVPPSNLFKKQGVEKAGAIAKVQPVRRKKPKAERRPPIGRGSPLDIYAARTNPAVQSVAIMADQVMSGPVVTVTPEATVAEALQLLQENGFRHVPVVSSAGGPLVGILSERDILRYLADLPETDQPEGAMARLGAPVDQVMTPHILTAECSTDLRFITRLFVERRIGAMPIVDGHIPKGIITRSDILSAVVRHYVLELWA</sequence>
<dbReference type="PANTHER" id="PTHR43080">
    <property type="entry name" value="CBS DOMAIN-CONTAINING PROTEIN CBSX3, MITOCHONDRIAL"/>
    <property type="match status" value="1"/>
</dbReference>
<gene>
    <name evidence="5" type="ORF">ACFO5Q_01600</name>
</gene>
<protein>
    <submittedName>
        <fullName evidence="5">CBS domain-containing protein</fullName>
    </submittedName>
</protein>
<organism evidence="5 6">
    <name type="scientific">Kordiimonas lipolytica</name>
    <dbReference type="NCBI Taxonomy" id="1662421"/>
    <lineage>
        <taxon>Bacteria</taxon>
        <taxon>Pseudomonadati</taxon>
        <taxon>Pseudomonadota</taxon>
        <taxon>Alphaproteobacteria</taxon>
        <taxon>Kordiimonadales</taxon>
        <taxon>Kordiimonadaceae</taxon>
        <taxon>Kordiimonas</taxon>
    </lineage>
</organism>
<dbReference type="PROSITE" id="PS51371">
    <property type="entry name" value="CBS"/>
    <property type="match status" value="2"/>
</dbReference>
<accession>A0ABV8U5R7</accession>
<dbReference type="InterPro" id="IPR000644">
    <property type="entry name" value="CBS_dom"/>
</dbReference>
<feature type="region of interest" description="Disordered" evidence="3">
    <location>
        <begin position="37"/>
        <end position="57"/>
    </location>
</feature>
<dbReference type="SMART" id="SM00116">
    <property type="entry name" value="CBS"/>
    <property type="match status" value="2"/>
</dbReference>
<proteinExistence type="predicted"/>
<keyword evidence="1 2" id="KW-0129">CBS domain</keyword>
<reference evidence="6" key="1">
    <citation type="journal article" date="2019" name="Int. J. Syst. Evol. Microbiol.">
        <title>The Global Catalogue of Microorganisms (GCM) 10K type strain sequencing project: providing services to taxonomists for standard genome sequencing and annotation.</title>
        <authorList>
            <consortium name="The Broad Institute Genomics Platform"/>
            <consortium name="The Broad Institute Genome Sequencing Center for Infectious Disease"/>
            <person name="Wu L."/>
            <person name="Ma J."/>
        </authorList>
    </citation>
    <scope>NUCLEOTIDE SEQUENCE [LARGE SCALE GENOMIC DNA]</scope>
    <source>
        <strain evidence="6">CGMCC 1.15304</strain>
    </source>
</reference>
<dbReference type="CDD" id="cd04584">
    <property type="entry name" value="CBS_pair_AcuB_like"/>
    <property type="match status" value="1"/>
</dbReference>
<comment type="caution">
    <text evidence="5">The sequence shown here is derived from an EMBL/GenBank/DDBJ whole genome shotgun (WGS) entry which is preliminary data.</text>
</comment>
<dbReference type="SUPFAM" id="SSF54631">
    <property type="entry name" value="CBS-domain pair"/>
    <property type="match status" value="1"/>
</dbReference>
<name>A0ABV8U5R7_9PROT</name>
<dbReference type="RefSeq" id="WP_068150239.1">
    <property type="nucleotide sequence ID" value="NZ_JBHSCR010000001.1"/>
</dbReference>
<evidence type="ECO:0000256" key="2">
    <source>
        <dbReference type="PROSITE-ProRule" id="PRU00703"/>
    </source>
</evidence>
<evidence type="ECO:0000313" key="6">
    <source>
        <dbReference type="Proteomes" id="UP001595776"/>
    </source>
</evidence>
<dbReference type="EMBL" id="JBHSCR010000001">
    <property type="protein sequence ID" value="MFC4346538.1"/>
    <property type="molecule type" value="Genomic_DNA"/>
</dbReference>
<evidence type="ECO:0000259" key="4">
    <source>
        <dbReference type="PROSITE" id="PS51371"/>
    </source>
</evidence>
<dbReference type="PANTHER" id="PTHR43080:SF2">
    <property type="entry name" value="CBS DOMAIN-CONTAINING PROTEIN"/>
    <property type="match status" value="1"/>
</dbReference>
<keyword evidence="6" id="KW-1185">Reference proteome</keyword>
<feature type="domain" description="CBS" evidence="4">
    <location>
        <begin position="153"/>
        <end position="210"/>
    </location>
</feature>
<dbReference type="InterPro" id="IPR051257">
    <property type="entry name" value="Diverse_CBS-Domain"/>
</dbReference>
<dbReference type="Gene3D" id="3.10.580.10">
    <property type="entry name" value="CBS-domain"/>
    <property type="match status" value="1"/>
</dbReference>
<dbReference type="InterPro" id="IPR046342">
    <property type="entry name" value="CBS_dom_sf"/>
</dbReference>
<dbReference type="Proteomes" id="UP001595776">
    <property type="component" value="Unassembled WGS sequence"/>
</dbReference>
<evidence type="ECO:0000313" key="5">
    <source>
        <dbReference type="EMBL" id="MFC4346538.1"/>
    </source>
</evidence>
<feature type="domain" description="CBS" evidence="4">
    <location>
        <begin position="78"/>
        <end position="137"/>
    </location>
</feature>
<dbReference type="Pfam" id="PF00571">
    <property type="entry name" value="CBS"/>
    <property type="match status" value="2"/>
</dbReference>